<accession>A0A8T1BGN2</accession>
<gene>
    <name evidence="2" type="ORF">PC117_g22133</name>
</gene>
<reference evidence="2" key="1">
    <citation type="submission" date="2018-10" db="EMBL/GenBank/DDBJ databases">
        <title>Effector identification in a new, highly contiguous assembly of the strawberry crown rot pathogen Phytophthora cactorum.</title>
        <authorList>
            <person name="Armitage A.D."/>
            <person name="Nellist C.F."/>
            <person name="Bates H."/>
            <person name="Vickerstaff R.J."/>
            <person name="Harrison R.J."/>
        </authorList>
    </citation>
    <scope>NUCLEOTIDE SEQUENCE</scope>
    <source>
        <strain evidence="2">4040</strain>
    </source>
</reference>
<dbReference type="CDD" id="cd09272">
    <property type="entry name" value="RNase_HI_RT_Ty1"/>
    <property type="match status" value="1"/>
</dbReference>
<evidence type="ECO:0000313" key="2">
    <source>
        <dbReference type="EMBL" id="KAG2899805.1"/>
    </source>
</evidence>
<dbReference type="Proteomes" id="UP000736787">
    <property type="component" value="Unassembled WGS sequence"/>
</dbReference>
<name>A0A8T1BGN2_9STRA</name>
<protein>
    <recommendedName>
        <fullName evidence="1">Reverse transcriptase Ty1/copia-type domain-containing protein</fullName>
    </recommendedName>
</protein>
<dbReference type="InterPro" id="IPR043502">
    <property type="entry name" value="DNA/RNA_pol_sf"/>
</dbReference>
<sequence>MRTRNMGAKHVPVNRVNAVVHEDPKNYRQAMRDPRANKWKQVIKEELDALEQNGTWRVAKKPPGTKCLLTKWVFKLKTHADGTIERYKARLVARGDEQEYGVDYTFTFSAVLEMVSGKVVLVVSRIWNIPARHGDVPNAYVKANKETELIFILLIPQGMEFTEEQLRALGVTSKYELVLILEKGLYGLKQSGRLWNYLLHGILSERDGMKLVGIYVDDILVTATSENKVDRFFDDKQIVELKNLGVVSKFLGIAFHYDEEDGWAIDQEQVIQDMLLKFQLHKAVAARTPIGGGQDGEEIAFGGNLIVDSRCTRPDILFAVHRVTRNALAPTEADWRLAKRIAKYLKGTKELKLLMNTDENAMGDDGVLVEALSDADHASDKKDRKSVTGGVLMVAGVVVAWLCKKQACVALSTMESEFVAAS</sequence>
<organism evidence="2 3">
    <name type="scientific">Phytophthora cactorum</name>
    <dbReference type="NCBI Taxonomy" id="29920"/>
    <lineage>
        <taxon>Eukaryota</taxon>
        <taxon>Sar</taxon>
        <taxon>Stramenopiles</taxon>
        <taxon>Oomycota</taxon>
        <taxon>Peronosporomycetes</taxon>
        <taxon>Peronosporales</taxon>
        <taxon>Peronosporaceae</taxon>
        <taxon>Phytophthora</taxon>
    </lineage>
</organism>
<dbReference type="AlphaFoldDB" id="A0A8T1BGN2"/>
<proteinExistence type="predicted"/>
<evidence type="ECO:0000313" key="3">
    <source>
        <dbReference type="Proteomes" id="UP000736787"/>
    </source>
</evidence>
<dbReference type="Pfam" id="PF07727">
    <property type="entry name" value="RVT_2"/>
    <property type="match status" value="1"/>
</dbReference>
<dbReference type="SUPFAM" id="SSF56672">
    <property type="entry name" value="DNA/RNA polymerases"/>
    <property type="match status" value="1"/>
</dbReference>
<dbReference type="PANTHER" id="PTHR11439">
    <property type="entry name" value="GAG-POL-RELATED RETROTRANSPOSON"/>
    <property type="match status" value="1"/>
</dbReference>
<evidence type="ECO:0000259" key="1">
    <source>
        <dbReference type="Pfam" id="PF07727"/>
    </source>
</evidence>
<dbReference type="VEuPathDB" id="FungiDB:PC110_g16669"/>
<dbReference type="InterPro" id="IPR013103">
    <property type="entry name" value="RVT_2"/>
</dbReference>
<dbReference type="PANTHER" id="PTHR11439:SF440">
    <property type="entry name" value="INTEGRASE CATALYTIC DOMAIN-CONTAINING PROTEIN"/>
    <property type="match status" value="1"/>
</dbReference>
<feature type="domain" description="Reverse transcriptase Ty1/copia-type" evidence="1">
    <location>
        <begin position="53"/>
        <end position="290"/>
    </location>
</feature>
<dbReference type="EMBL" id="RCMK01001187">
    <property type="protein sequence ID" value="KAG2899805.1"/>
    <property type="molecule type" value="Genomic_DNA"/>
</dbReference>
<comment type="caution">
    <text evidence="2">The sequence shown here is derived from an EMBL/GenBank/DDBJ whole genome shotgun (WGS) entry which is preliminary data.</text>
</comment>